<dbReference type="PANTHER" id="PTHR45947">
    <property type="entry name" value="SULFOQUINOVOSYL TRANSFERASE SQD2"/>
    <property type="match status" value="1"/>
</dbReference>
<dbReference type="SUPFAM" id="SSF53756">
    <property type="entry name" value="UDP-Glycosyltransferase/glycogen phosphorylase"/>
    <property type="match status" value="1"/>
</dbReference>
<evidence type="ECO:0000259" key="1">
    <source>
        <dbReference type="Pfam" id="PF00534"/>
    </source>
</evidence>
<dbReference type="AlphaFoldDB" id="A0A1F4VBC2"/>
<dbReference type="Proteomes" id="UP000179005">
    <property type="component" value="Unassembled WGS sequence"/>
</dbReference>
<gene>
    <name evidence="3" type="ORF">A2797_00635</name>
</gene>
<dbReference type="PANTHER" id="PTHR45947:SF3">
    <property type="entry name" value="SULFOQUINOVOSYL TRANSFERASE SQD2"/>
    <property type="match status" value="1"/>
</dbReference>
<dbReference type="InterPro" id="IPR028098">
    <property type="entry name" value="Glyco_trans_4-like_N"/>
</dbReference>
<dbReference type="STRING" id="1802619.A2797_00635"/>
<evidence type="ECO:0008006" key="5">
    <source>
        <dbReference type="Google" id="ProtNLM"/>
    </source>
</evidence>
<dbReference type="InterPro" id="IPR001296">
    <property type="entry name" value="Glyco_trans_1"/>
</dbReference>
<dbReference type="Gene3D" id="3.40.50.2000">
    <property type="entry name" value="Glycogen Phosphorylase B"/>
    <property type="match status" value="2"/>
</dbReference>
<evidence type="ECO:0000313" key="4">
    <source>
        <dbReference type="Proteomes" id="UP000179005"/>
    </source>
</evidence>
<evidence type="ECO:0000313" key="3">
    <source>
        <dbReference type="EMBL" id="OGC54506.1"/>
    </source>
</evidence>
<dbReference type="InterPro" id="IPR050194">
    <property type="entry name" value="Glycosyltransferase_grp1"/>
</dbReference>
<dbReference type="GO" id="GO:0016757">
    <property type="term" value="F:glycosyltransferase activity"/>
    <property type="evidence" value="ECO:0007669"/>
    <property type="project" value="InterPro"/>
</dbReference>
<sequence length="376" mass="42334">MKVALVHEFLNQYGGAERVLEAIHELYPDSTVFTALYDPDKMPQQMRNWDIRPFKLPRIPLMKAYTFFYPILFEGLDLTGYDLVISSSSSFAKGVLTGPGTVHISYIHTPPRFLYHYPAETNRRNLWLIGPLLAPLDTYLRMWDFAAAQRPSFLIANSKEVAGRIKKFYCREATVIYPPVALPKPNNQTTKSPDNYFLVVSRLVGYKAIDIAINAANKLKIPLKIVGRGKEEERLKRLAGPTVEFLGFLSDDRLSAVYQNCQALIFPTDEDFGITPVEAMSFGKPVIAFAKGGALETVLAGKTGEFFAEQSAVSLVKVLRRFDPSKYDPKFIRAHANKFSKERFQKEFSNFVNSKISAKGGSASGGKYQNAKRHRI</sequence>
<feature type="domain" description="Glycosyltransferase subfamily 4-like N-terminal" evidence="2">
    <location>
        <begin position="14"/>
        <end position="180"/>
    </location>
</feature>
<dbReference type="Pfam" id="PF00534">
    <property type="entry name" value="Glycos_transf_1"/>
    <property type="match status" value="1"/>
</dbReference>
<protein>
    <recommendedName>
        <fullName evidence="5">Glycosyl transferase family 1 domain-containing protein</fullName>
    </recommendedName>
</protein>
<dbReference type="EMBL" id="MEVC01000021">
    <property type="protein sequence ID" value="OGC54506.1"/>
    <property type="molecule type" value="Genomic_DNA"/>
</dbReference>
<feature type="domain" description="Glycosyl transferase family 1" evidence="1">
    <location>
        <begin position="188"/>
        <end position="322"/>
    </location>
</feature>
<evidence type="ECO:0000259" key="2">
    <source>
        <dbReference type="Pfam" id="PF13439"/>
    </source>
</evidence>
<proteinExistence type="predicted"/>
<accession>A0A1F4VBC2</accession>
<dbReference type="Pfam" id="PF13439">
    <property type="entry name" value="Glyco_transf_4"/>
    <property type="match status" value="1"/>
</dbReference>
<name>A0A1F4VBC2_UNCKA</name>
<reference evidence="3 4" key="1">
    <citation type="journal article" date="2016" name="Nat. Commun.">
        <title>Thousands of microbial genomes shed light on interconnected biogeochemical processes in an aquifer system.</title>
        <authorList>
            <person name="Anantharaman K."/>
            <person name="Brown C.T."/>
            <person name="Hug L.A."/>
            <person name="Sharon I."/>
            <person name="Castelle C.J."/>
            <person name="Probst A.J."/>
            <person name="Thomas B.C."/>
            <person name="Singh A."/>
            <person name="Wilkins M.J."/>
            <person name="Karaoz U."/>
            <person name="Brodie E.L."/>
            <person name="Williams K.H."/>
            <person name="Hubbard S.S."/>
            <person name="Banfield J.F."/>
        </authorList>
    </citation>
    <scope>NUCLEOTIDE SEQUENCE [LARGE SCALE GENOMIC DNA]</scope>
</reference>
<organism evidence="3 4">
    <name type="scientific">candidate division WWE3 bacterium RIFCSPHIGHO2_01_FULL_48_15</name>
    <dbReference type="NCBI Taxonomy" id="1802619"/>
    <lineage>
        <taxon>Bacteria</taxon>
        <taxon>Katanobacteria</taxon>
    </lineage>
</organism>
<comment type="caution">
    <text evidence="3">The sequence shown here is derived from an EMBL/GenBank/DDBJ whole genome shotgun (WGS) entry which is preliminary data.</text>
</comment>